<evidence type="ECO:0000256" key="6">
    <source>
        <dbReference type="ARBA" id="ARBA00022705"/>
    </source>
</evidence>
<name>A0A8B6FAG1_MYTGA</name>
<evidence type="ECO:0000256" key="13">
    <source>
        <dbReference type="ARBA" id="ARBA00048183"/>
    </source>
</evidence>
<keyword evidence="20" id="KW-1185">Reference proteome</keyword>
<comment type="catalytic activity">
    <reaction evidence="11">
        <text>dCTP + H2O = 2'-deoxycytidine + triphosphate + H(+)</text>
        <dbReference type="Rhea" id="RHEA:80083"/>
        <dbReference type="ChEBI" id="CHEBI:15377"/>
        <dbReference type="ChEBI" id="CHEBI:15378"/>
        <dbReference type="ChEBI" id="CHEBI:15698"/>
        <dbReference type="ChEBI" id="CHEBI:18036"/>
        <dbReference type="ChEBI" id="CHEBI:61481"/>
    </reaction>
    <physiologicalReaction direction="left-to-right" evidence="11">
        <dbReference type="Rhea" id="RHEA:80084"/>
    </physiologicalReaction>
</comment>
<evidence type="ECO:0000256" key="4">
    <source>
        <dbReference type="ARBA" id="ARBA00022454"/>
    </source>
</evidence>
<comment type="caution">
    <text evidence="19">The sequence shown here is derived from an EMBL/GenBank/DDBJ whole genome shotgun (WGS) entry which is preliminary data.</text>
</comment>
<dbReference type="GO" id="GO:0051607">
    <property type="term" value="P:defense response to virus"/>
    <property type="evidence" value="ECO:0007669"/>
    <property type="project" value="UniProtKB-KW"/>
</dbReference>
<comment type="catalytic activity">
    <reaction evidence="15">
        <text>dTTP + H2O = thymidine + triphosphate + H(+)</text>
        <dbReference type="Rhea" id="RHEA:80079"/>
        <dbReference type="ChEBI" id="CHEBI:15377"/>
        <dbReference type="ChEBI" id="CHEBI:15378"/>
        <dbReference type="ChEBI" id="CHEBI:17748"/>
        <dbReference type="ChEBI" id="CHEBI:18036"/>
        <dbReference type="ChEBI" id="CHEBI:37568"/>
    </reaction>
    <physiologicalReaction direction="left-to-right" evidence="15">
        <dbReference type="Rhea" id="RHEA:80080"/>
    </physiologicalReaction>
</comment>
<evidence type="ECO:0000313" key="19">
    <source>
        <dbReference type="EMBL" id="VDI45703.1"/>
    </source>
</evidence>
<dbReference type="GO" id="GO:0005525">
    <property type="term" value="F:GTP binding"/>
    <property type="evidence" value="ECO:0007669"/>
    <property type="project" value="UniProtKB-KW"/>
</dbReference>
<evidence type="ECO:0000256" key="5">
    <source>
        <dbReference type="ARBA" id="ARBA00022533"/>
    </source>
</evidence>
<dbReference type="SMART" id="SM00471">
    <property type="entry name" value="HDc"/>
    <property type="match status" value="1"/>
</dbReference>
<feature type="non-terminal residue" evidence="19">
    <location>
        <position position="1021"/>
    </location>
</feature>
<evidence type="ECO:0000256" key="14">
    <source>
        <dbReference type="ARBA" id="ARBA00049174"/>
    </source>
</evidence>
<gene>
    <name evidence="19" type="ORF">MGAL_10B076209</name>
</gene>
<evidence type="ECO:0000256" key="10">
    <source>
        <dbReference type="ARBA" id="ARBA00023204"/>
    </source>
</evidence>
<dbReference type="Gene3D" id="1.10.3210.10">
    <property type="entry name" value="Hypothetical protein af1432"/>
    <property type="match status" value="1"/>
</dbReference>
<dbReference type="PANTHER" id="PTHR11373:SF4">
    <property type="entry name" value="DEOXYNUCLEOSIDE TRIPHOSPHATE TRIPHOSPHOHYDROLASE SAMHD1"/>
    <property type="match status" value="1"/>
</dbReference>
<keyword evidence="8" id="KW-0051">Antiviral defense</keyword>
<dbReference type="SUPFAM" id="SSF109604">
    <property type="entry name" value="HD-domain/PDEase-like"/>
    <property type="match status" value="1"/>
</dbReference>
<dbReference type="SUPFAM" id="SSF47769">
    <property type="entry name" value="SAM/Pointed domain"/>
    <property type="match status" value="1"/>
</dbReference>
<organism evidence="19 20">
    <name type="scientific">Mytilus galloprovincialis</name>
    <name type="common">Mediterranean mussel</name>
    <dbReference type="NCBI Taxonomy" id="29158"/>
    <lineage>
        <taxon>Eukaryota</taxon>
        <taxon>Metazoa</taxon>
        <taxon>Spiralia</taxon>
        <taxon>Lophotrochozoa</taxon>
        <taxon>Mollusca</taxon>
        <taxon>Bivalvia</taxon>
        <taxon>Autobranchia</taxon>
        <taxon>Pteriomorphia</taxon>
        <taxon>Mytilida</taxon>
        <taxon>Mytiloidea</taxon>
        <taxon>Mytilidae</taxon>
        <taxon>Mytilinae</taxon>
        <taxon>Mytilus</taxon>
    </lineage>
</organism>
<dbReference type="Pfam" id="PF01966">
    <property type="entry name" value="HD"/>
    <property type="match status" value="1"/>
</dbReference>
<evidence type="ECO:0000313" key="20">
    <source>
        <dbReference type="Proteomes" id="UP000596742"/>
    </source>
</evidence>
<feature type="domain" description="HD" evidence="18">
    <location>
        <begin position="620"/>
        <end position="788"/>
    </location>
</feature>
<dbReference type="InterPro" id="IPR013761">
    <property type="entry name" value="SAM/pointed_sf"/>
</dbReference>
<evidence type="ECO:0000256" key="16">
    <source>
        <dbReference type="SAM" id="MobiDB-lite"/>
    </source>
</evidence>
<comment type="catalytic activity">
    <reaction evidence="14">
        <text>dGTP + H2O = 2'-deoxyguanosine + triphosphate + H(+)</text>
        <dbReference type="Rhea" id="RHEA:15193"/>
        <dbReference type="ChEBI" id="CHEBI:15377"/>
        <dbReference type="ChEBI" id="CHEBI:15378"/>
        <dbReference type="ChEBI" id="CHEBI:17172"/>
        <dbReference type="ChEBI" id="CHEBI:18036"/>
        <dbReference type="ChEBI" id="CHEBI:61429"/>
    </reaction>
    <physiologicalReaction direction="left-to-right" evidence="14">
        <dbReference type="Rhea" id="RHEA:15194"/>
    </physiologicalReaction>
</comment>
<dbReference type="PROSITE" id="PS50105">
    <property type="entry name" value="SAM_DOMAIN"/>
    <property type="match status" value="1"/>
</dbReference>
<evidence type="ECO:0000256" key="11">
    <source>
        <dbReference type="ARBA" id="ARBA00047701"/>
    </source>
</evidence>
<sequence>MNMFLLQITMDKLEKEQLYNRLQQFYDEIVMLVVHIYFEREFLKNGDLGPFLQNENHAIFHEFFPKTKCCQCKDSAYKTSTRKVCLGQNQFDKLYVSSGTEVSHHEVRKGSIIKQHCSCKFVPRQHVKVKDLDIILIYAIISSCFDAVSPPGYPELFMKIKNIRNDIVHIGRGYALSFEDFNAKWDILEQTSLEIARLTCETHQQGIKKQITVLNASNDLFDKIRAAAKYSSTEIKEILLTVLNNLPTVILDESGLKYSIEQLTYQFKNVDVQIATRTSNRDENNKNEKSGDQTEYFVKWTLDNPDNMSIAYIKKMMQNVTELSNHKILFVYAGSVQIESSVSYDIVLNPEKFATSILTFLTKFTEICKIDTSKDMTIDVCIAVSELPWRADKDKSKERSVGITCDQLKQTVNAYLRHNHKCWKRCASLSQPTVEITSTKQQSIGMTGKKRKSKSKSIGVPASKRKKSEVSISESVKEEDTQPSTSAHLFVEEGYISLTKEDVAKKLEDHSLYEAAKVFREEDISGNVLDMLDDERLEQMGITAMGEKLKIMKVIMEITGVKDLDLEEHKKKIFNDPVHGHIEVHPLCIKIIDTPQFQRLRDLKQSGTCYFVYPGATNNRFEHCIGVCNLAGKLVRMLQKRQPELKITNKDILSVEIAGLCHDLGHGPFSHLFDNKFIASVRPTRKWKHEVASVMMFEYLIEKHHLMGEFNKYGLIDQDIEFIKEQIAGPIVNEERTADSTKKEEHIAGLKTEKSVWPYRGRDHRKGFLYEIVANKRNGIDVDRWDYFARDCYGLGIKNTFDHNRFMTFARVLEVKDEYQICSRDKEAETLYGMFQIRATLHRRAYQHRVCDAIEAMVLDAFLAADHIGIIPGKDGKLKKLSECIDDPEAYTNLTDSIIHVILMSSDKNLEKSRNILQRIMHRQLYACVGETTPIEGDTFEESSQIKDEIVSNIPPKLQSELLSDDLYVDLVYLDYGSKSKNPMSNVRFYNKRDVTKPVRIDKNQVSLMLPNVFAEAKSKP</sequence>
<dbReference type="GO" id="GO:0005694">
    <property type="term" value="C:chromosome"/>
    <property type="evidence" value="ECO:0007669"/>
    <property type="project" value="UniProtKB-SubCell"/>
</dbReference>
<keyword evidence="9" id="KW-0547">Nucleotide-binding</keyword>
<dbReference type="InterPro" id="IPR003607">
    <property type="entry name" value="HD/PDEase_dom"/>
</dbReference>
<comment type="catalytic activity">
    <reaction evidence="13">
        <text>a 2'-deoxyribonucleoside 5'-triphosphate + H2O = a 2'-deoxyribonucleoside + triphosphate + H(+)</text>
        <dbReference type="Rhea" id="RHEA:46148"/>
        <dbReference type="ChEBI" id="CHEBI:15377"/>
        <dbReference type="ChEBI" id="CHEBI:15378"/>
        <dbReference type="ChEBI" id="CHEBI:18036"/>
        <dbReference type="ChEBI" id="CHEBI:18274"/>
        <dbReference type="ChEBI" id="CHEBI:61560"/>
    </reaction>
    <physiologicalReaction direction="left-to-right" evidence="13">
        <dbReference type="Rhea" id="RHEA:46149"/>
    </physiologicalReaction>
</comment>
<keyword evidence="4" id="KW-0158">Chromosome</keyword>
<dbReference type="GO" id="GO:0006203">
    <property type="term" value="P:dGTP catabolic process"/>
    <property type="evidence" value="ECO:0007669"/>
    <property type="project" value="TreeGrafter"/>
</dbReference>
<dbReference type="EMBL" id="UYJE01006403">
    <property type="protein sequence ID" value="VDI45703.1"/>
    <property type="molecule type" value="Genomic_DNA"/>
</dbReference>
<dbReference type="Gene3D" id="1.10.150.50">
    <property type="entry name" value="Transcription Factor, Ets-1"/>
    <property type="match status" value="1"/>
</dbReference>
<dbReference type="Pfam" id="PF00536">
    <property type="entry name" value="SAM_1"/>
    <property type="match status" value="1"/>
</dbReference>
<dbReference type="GO" id="GO:0006260">
    <property type="term" value="P:DNA replication"/>
    <property type="evidence" value="ECO:0007669"/>
    <property type="project" value="UniProtKB-KW"/>
</dbReference>
<evidence type="ECO:0000256" key="12">
    <source>
        <dbReference type="ARBA" id="ARBA00047812"/>
    </source>
</evidence>
<dbReference type="OrthoDB" id="9991235at2759"/>
<comment type="catalytic activity">
    <reaction evidence="12">
        <text>dATP + H2O = 2'-deoxyadenosine + triphosphate + H(+)</text>
        <dbReference type="Rhea" id="RHEA:67648"/>
        <dbReference type="ChEBI" id="CHEBI:15377"/>
        <dbReference type="ChEBI" id="CHEBI:15378"/>
        <dbReference type="ChEBI" id="CHEBI:17256"/>
        <dbReference type="ChEBI" id="CHEBI:18036"/>
        <dbReference type="ChEBI" id="CHEBI:61404"/>
    </reaction>
    <physiologicalReaction direction="left-to-right" evidence="12">
        <dbReference type="Rhea" id="RHEA:67649"/>
    </physiologicalReaction>
</comment>
<dbReference type="PROSITE" id="PS51831">
    <property type="entry name" value="HD"/>
    <property type="match status" value="1"/>
</dbReference>
<evidence type="ECO:0000256" key="1">
    <source>
        <dbReference type="ARBA" id="ARBA00004286"/>
    </source>
</evidence>
<dbReference type="CDD" id="cd00077">
    <property type="entry name" value="HDc"/>
    <property type="match status" value="1"/>
</dbReference>
<evidence type="ECO:0000259" key="18">
    <source>
        <dbReference type="PROSITE" id="PS51831"/>
    </source>
</evidence>
<dbReference type="Gene3D" id="3.30.70.2760">
    <property type="match status" value="1"/>
</dbReference>
<dbReference type="InterPro" id="IPR050135">
    <property type="entry name" value="dGTPase-like"/>
</dbReference>
<protein>
    <recommendedName>
        <fullName evidence="3">Deoxynucleoside triphosphate triphosphohydrolase SAMHD1</fullName>
    </recommendedName>
</protein>
<keyword evidence="6" id="KW-0235">DNA replication</keyword>
<evidence type="ECO:0000256" key="7">
    <source>
        <dbReference type="ARBA" id="ARBA00022763"/>
    </source>
</evidence>
<keyword evidence="10" id="KW-0234">DNA repair</keyword>
<evidence type="ECO:0000256" key="9">
    <source>
        <dbReference type="ARBA" id="ARBA00023134"/>
    </source>
</evidence>
<dbReference type="PANTHER" id="PTHR11373">
    <property type="entry name" value="DEOXYNUCLEOSIDE TRIPHOSPHATE TRIPHOSPHOHYDROLASE"/>
    <property type="match status" value="1"/>
</dbReference>
<evidence type="ECO:0000256" key="15">
    <source>
        <dbReference type="ARBA" id="ARBA00049451"/>
    </source>
</evidence>
<evidence type="ECO:0000256" key="3">
    <source>
        <dbReference type="ARBA" id="ARBA00020285"/>
    </source>
</evidence>
<evidence type="ECO:0000256" key="8">
    <source>
        <dbReference type="ARBA" id="ARBA00023118"/>
    </source>
</evidence>
<reference evidence="19" key="1">
    <citation type="submission" date="2018-11" db="EMBL/GenBank/DDBJ databases">
        <authorList>
            <person name="Alioto T."/>
            <person name="Alioto T."/>
        </authorList>
    </citation>
    <scope>NUCLEOTIDE SEQUENCE</scope>
</reference>
<keyword evidence="5" id="KW-0021">Allosteric enzyme</keyword>
<dbReference type="GO" id="GO:0006281">
    <property type="term" value="P:DNA repair"/>
    <property type="evidence" value="ECO:0007669"/>
    <property type="project" value="UniProtKB-KW"/>
</dbReference>
<accession>A0A8B6FAG1</accession>
<comment type="similarity">
    <text evidence="2">Belongs to the SAMHD1 family.</text>
</comment>
<dbReference type="GO" id="GO:0005634">
    <property type="term" value="C:nucleus"/>
    <property type="evidence" value="ECO:0007669"/>
    <property type="project" value="TreeGrafter"/>
</dbReference>
<keyword evidence="9" id="KW-0342">GTP-binding</keyword>
<evidence type="ECO:0000259" key="17">
    <source>
        <dbReference type="PROSITE" id="PS50105"/>
    </source>
</evidence>
<dbReference type="AlphaFoldDB" id="A0A8B6FAG1"/>
<proteinExistence type="inferred from homology"/>
<feature type="region of interest" description="Disordered" evidence="16">
    <location>
        <begin position="438"/>
        <end position="485"/>
    </location>
</feature>
<dbReference type="GO" id="GO:0045088">
    <property type="term" value="P:regulation of innate immune response"/>
    <property type="evidence" value="ECO:0007669"/>
    <property type="project" value="TreeGrafter"/>
</dbReference>
<dbReference type="InterPro" id="IPR001660">
    <property type="entry name" value="SAM"/>
</dbReference>
<dbReference type="InterPro" id="IPR006674">
    <property type="entry name" value="HD_domain"/>
</dbReference>
<dbReference type="Proteomes" id="UP000596742">
    <property type="component" value="Unassembled WGS sequence"/>
</dbReference>
<comment type="subcellular location">
    <subcellularLocation>
        <location evidence="1">Chromosome</location>
    </subcellularLocation>
</comment>
<dbReference type="GO" id="GO:0008832">
    <property type="term" value="F:dGTPase activity"/>
    <property type="evidence" value="ECO:0007669"/>
    <property type="project" value="TreeGrafter"/>
</dbReference>
<evidence type="ECO:0000256" key="2">
    <source>
        <dbReference type="ARBA" id="ARBA00005776"/>
    </source>
</evidence>
<feature type="domain" description="SAM" evidence="17">
    <location>
        <begin position="498"/>
        <end position="561"/>
    </location>
</feature>
<keyword evidence="7" id="KW-0227">DNA damage</keyword>